<name>A0ABX5KF56_9BURK</name>
<sequence length="462" mass="48693">MPLGNVAPGDLSRSEGAHAVHMPSAAQLRRAIVTGAVGSALEYYDFAMYGLASALVFNRVFFASFGATGGLLASFGAFGAGFLARPLGGLFFGSLGDRKGRKFVLLATVLLMGIATTLIGALPTGPIGAVMLVLLRLLQGFGAGAEQTGAATLMAEIAPVKRRGYFAALPFVGIFTGLALATLTFKVLQMSLSEADLLAWGWRLPFLGSVVLIGMAIWIRLKLKESPVFESLEQKHEVIGTPMRLMLKQGRRPLVATSLMRLGETGASTIYTAVAIAYLSNFVSLNQHLPRAQLDGVGTRAVLIASLLSVLTTPLFGALSDRVGRIPVYRVGAIFSVLWAVPAWWMIGTGDATLVTVALVGGFTFGAQSMLGSQCAHFAELFGNRYRYSGVALSREIGALLAGGLAPILGLWLVGLSGGKFWVMGVYMATLSLLTVIGTLLSTETRGRDLTRLDDAVGASSR</sequence>
<feature type="transmembrane region" description="Helical" evidence="7">
    <location>
        <begin position="328"/>
        <end position="347"/>
    </location>
</feature>
<dbReference type="InterPro" id="IPR005829">
    <property type="entry name" value="Sugar_transporter_CS"/>
</dbReference>
<feature type="transmembrane region" description="Helical" evidence="7">
    <location>
        <begin position="103"/>
        <end position="121"/>
    </location>
</feature>
<evidence type="ECO:0000256" key="6">
    <source>
        <dbReference type="ARBA" id="ARBA00023136"/>
    </source>
</evidence>
<keyword evidence="5 7" id="KW-1133">Transmembrane helix</keyword>
<evidence type="ECO:0000313" key="9">
    <source>
        <dbReference type="EMBL" id="PVX77012.1"/>
    </source>
</evidence>
<dbReference type="CDD" id="cd17369">
    <property type="entry name" value="MFS_ShiA_like"/>
    <property type="match status" value="1"/>
</dbReference>
<feature type="domain" description="Major facilitator superfamily (MFS) profile" evidence="8">
    <location>
        <begin position="31"/>
        <end position="446"/>
    </location>
</feature>
<proteinExistence type="predicted"/>
<dbReference type="InterPro" id="IPR020846">
    <property type="entry name" value="MFS_dom"/>
</dbReference>
<keyword evidence="10" id="KW-1185">Reference proteome</keyword>
<dbReference type="PANTHER" id="PTHR43045">
    <property type="entry name" value="SHIKIMATE TRANSPORTER"/>
    <property type="match status" value="1"/>
</dbReference>
<protein>
    <submittedName>
        <fullName evidence="9">MHS family metabolite:H+ symporter-like MFS transporter</fullName>
    </submittedName>
</protein>
<feature type="transmembrane region" description="Helical" evidence="7">
    <location>
        <begin position="254"/>
        <end position="277"/>
    </location>
</feature>
<feature type="transmembrane region" description="Helical" evidence="7">
    <location>
        <begin position="421"/>
        <end position="442"/>
    </location>
</feature>
<keyword evidence="2" id="KW-0813">Transport</keyword>
<dbReference type="SUPFAM" id="SSF103473">
    <property type="entry name" value="MFS general substrate transporter"/>
    <property type="match status" value="1"/>
</dbReference>
<accession>A0ABX5KF56</accession>
<dbReference type="Pfam" id="PF00083">
    <property type="entry name" value="Sugar_tr"/>
    <property type="match status" value="1"/>
</dbReference>
<organism evidence="9 10">
    <name type="scientific">Paraburkholderia unamae</name>
    <dbReference type="NCBI Taxonomy" id="219649"/>
    <lineage>
        <taxon>Bacteria</taxon>
        <taxon>Pseudomonadati</taxon>
        <taxon>Pseudomonadota</taxon>
        <taxon>Betaproteobacteria</taxon>
        <taxon>Burkholderiales</taxon>
        <taxon>Burkholderiaceae</taxon>
        <taxon>Paraburkholderia</taxon>
    </lineage>
</organism>
<dbReference type="InterPro" id="IPR005828">
    <property type="entry name" value="MFS_sugar_transport-like"/>
</dbReference>
<evidence type="ECO:0000259" key="8">
    <source>
        <dbReference type="PROSITE" id="PS50850"/>
    </source>
</evidence>
<evidence type="ECO:0000256" key="1">
    <source>
        <dbReference type="ARBA" id="ARBA00004651"/>
    </source>
</evidence>
<comment type="caution">
    <text evidence="9">The sequence shown here is derived from an EMBL/GenBank/DDBJ whole genome shotgun (WGS) entry which is preliminary data.</text>
</comment>
<feature type="transmembrane region" description="Helical" evidence="7">
    <location>
        <begin position="127"/>
        <end position="145"/>
    </location>
</feature>
<feature type="transmembrane region" description="Helical" evidence="7">
    <location>
        <begin position="397"/>
        <end position="415"/>
    </location>
</feature>
<evidence type="ECO:0000256" key="7">
    <source>
        <dbReference type="SAM" id="Phobius"/>
    </source>
</evidence>
<feature type="transmembrane region" description="Helical" evidence="7">
    <location>
        <begin position="200"/>
        <end position="219"/>
    </location>
</feature>
<evidence type="ECO:0000256" key="5">
    <source>
        <dbReference type="ARBA" id="ARBA00022989"/>
    </source>
</evidence>
<keyword evidence="3" id="KW-1003">Cell membrane</keyword>
<evidence type="ECO:0000313" key="10">
    <source>
        <dbReference type="Proteomes" id="UP000245712"/>
    </source>
</evidence>
<dbReference type="EMBL" id="QEOB01000015">
    <property type="protein sequence ID" value="PVX77012.1"/>
    <property type="molecule type" value="Genomic_DNA"/>
</dbReference>
<gene>
    <name evidence="9" type="ORF">C7402_11571</name>
</gene>
<dbReference type="PROSITE" id="PS50850">
    <property type="entry name" value="MFS"/>
    <property type="match status" value="1"/>
</dbReference>
<dbReference type="Proteomes" id="UP000245712">
    <property type="component" value="Unassembled WGS sequence"/>
</dbReference>
<dbReference type="InterPro" id="IPR036259">
    <property type="entry name" value="MFS_trans_sf"/>
</dbReference>
<feature type="transmembrane region" description="Helical" evidence="7">
    <location>
        <begin position="297"/>
        <end position="316"/>
    </location>
</feature>
<keyword evidence="6 7" id="KW-0472">Membrane</keyword>
<comment type="subcellular location">
    <subcellularLocation>
        <location evidence="1">Cell membrane</location>
        <topology evidence="1">Multi-pass membrane protein</topology>
    </subcellularLocation>
</comment>
<evidence type="ECO:0000256" key="3">
    <source>
        <dbReference type="ARBA" id="ARBA00022475"/>
    </source>
</evidence>
<feature type="transmembrane region" description="Helical" evidence="7">
    <location>
        <begin position="353"/>
        <end position="376"/>
    </location>
</feature>
<dbReference type="Gene3D" id="1.20.1250.20">
    <property type="entry name" value="MFS general substrate transporter like domains"/>
    <property type="match status" value="1"/>
</dbReference>
<feature type="transmembrane region" description="Helical" evidence="7">
    <location>
        <begin position="60"/>
        <end position="83"/>
    </location>
</feature>
<dbReference type="PANTHER" id="PTHR43045:SF4">
    <property type="entry name" value="TRANSPORTER YDFJ-RELATED"/>
    <property type="match status" value="1"/>
</dbReference>
<evidence type="ECO:0000256" key="2">
    <source>
        <dbReference type="ARBA" id="ARBA00022448"/>
    </source>
</evidence>
<reference evidence="9 10" key="1">
    <citation type="submission" date="2018-05" db="EMBL/GenBank/DDBJ databases">
        <title>Genomic Encyclopedia of Type Strains, Phase IV (KMG-V): Genome sequencing to study the core and pangenomes of soil and plant-associated prokaryotes.</title>
        <authorList>
            <person name="Whitman W."/>
        </authorList>
    </citation>
    <scope>NUCLEOTIDE SEQUENCE [LARGE SCALE GENOMIC DNA]</scope>
    <source>
        <strain evidence="9 10">SCZa-39</strain>
    </source>
</reference>
<dbReference type="RefSeq" id="WP_112176498.1">
    <property type="nucleotide sequence ID" value="NZ_QEOB01000015.1"/>
</dbReference>
<dbReference type="PROSITE" id="PS00217">
    <property type="entry name" value="SUGAR_TRANSPORT_2"/>
    <property type="match status" value="1"/>
</dbReference>
<feature type="transmembrane region" description="Helical" evidence="7">
    <location>
        <begin position="165"/>
        <end position="188"/>
    </location>
</feature>
<keyword evidence="4 7" id="KW-0812">Transmembrane</keyword>
<evidence type="ECO:0000256" key="4">
    <source>
        <dbReference type="ARBA" id="ARBA00022692"/>
    </source>
</evidence>